<evidence type="ECO:0000313" key="4">
    <source>
        <dbReference type="Proteomes" id="UP001597112"/>
    </source>
</evidence>
<keyword evidence="2" id="KW-0472">Membrane</keyword>
<feature type="region of interest" description="Disordered" evidence="1">
    <location>
        <begin position="1"/>
        <end position="97"/>
    </location>
</feature>
<reference evidence="4" key="1">
    <citation type="journal article" date="2019" name="Int. J. Syst. Evol. Microbiol.">
        <title>The Global Catalogue of Microorganisms (GCM) 10K type strain sequencing project: providing services to taxonomists for standard genome sequencing and annotation.</title>
        <authorList>
            <consortium name="The Broad Institute Genomics Platform"/>
            <consortium name="The Broad Institute Genome Sequencing Center for Infectious Disease"/>
            <person name="Wu L."/>
            <person name="Ma J."/>
        </authorList>
    </citation>
    <scope>NUCLEOTIDE SEQUENCE [LARGE SCALE GENOMIC DNA]</scope>
    <source>
        <strain evidence="4">CCUG 58938</strain>
    </source>
</reference>
<dbReference type="EMBL" id="JBHTKA010000001">
    <property type="protein sequence ID" value="MFD0998039.1"/>
    <property type="molecule type" value="Genomic_DNA"/>
</dbReference>
<gene>
    <name evidence="3" type="ORF">ACFQ21_01935</name>
</gene>
<feature type="region of interest" description="Disordered" evidence="1">
    <location>
        <begin position="135"/>
        <end position="159"/>
    </location>
</feature>
<keyword evidence="2" id="KW-1133">Transmembrane helix</keyword>
<feature type="compositionally biased region" description="Basic and acidic residues" evidence="1">
    <location>
        <begin position="59"/>
        <end position="74"/>
    </location>
</feature>
<feature type="compositionally biased region" description="Acidic residues" evidence="1">
    <location>
        <begin position="9"/>
        <end position="21"/>
    </location>
</feature>
<evidence type="ECO:0000313" key="3">
    <source>
        <dbReference type="EMBL" id="MFD0998039.1"/>
    </source>
</evidence>
<comment type="caution">
    <text evidence="3">The sequence shown here is derived from an EMBL/GenBank/DDBJ whole genome shotgun (WGS) entry which is preliminary data.</text>
</comment>
<evidence type="ECO:0008006" key="5">
    <source>
        <dbReference type="Google" id="ProtNLM"/>
    </source>
</evidence>
<evidence type="ECO:0000256" key="1">
    <source>
        <dbReference type="SAM" id="MobiDB-lite"/>
    </source>
</evidence>
<keyword evidence="4" id="KW-1185">Reference proteome</keyword>
<keyword evidence="2" id="KW-0812">Transmembrane</keyword>
<accession>A0ABW3JW24</accession>
<feature type="compositionally biased region" description="Low complexity" evidence="1">
    <location>
        <begin position="39"/>
        <end position="58"/>
    </location>
</feature>
<dbReference type="RefSeq" id="WP_377574042.1">
    <property type="nucleotide sequence ID" value="NZ_JBHTKA010000001.1"/>
</dbReference>
<protein>
    <recommendedName>
        <fullName evidence="5">SPOR domain-containing protein</fullName>
    </recommendedName>
</protein>
<feature type="transmembrane region" description="Helical" evidence="2">
    <location>
        <begin position="105"/>
        <end position="125"/>
    </location>
</feature>
<organism evidence="3 4">
    <name type="scientific">Ohtaekwangia kribbensis</name>
    <dbReference type="NCBI Taxonomy" id="688913"/>
    <lineage>
        <taxon>Bacteria</taxon>
        <taxon>Pseudomonadati</taxon>
        <taxon>Bacteroidota</taxon>
        <taxon>Cytophagia</taxon>
        <taxon>Cytophagales</taxon>
        <taxon>Fulvivirgaceae</taxon>
        <taxon>Ohtaekwangia</taxon>
    </lineage>
</organism>
<proteinExistence type="predicted"/>
<name>A0ABW3JW24_9BACT</name>
<evidence type="ECO:0000256" key="2">
    <source>
        <dbReference type="SAM" id="Phobius"/>
    </source>
</evidence>
<dbReference type="Proteomes" id="UP001597112">
    <property type="component" value="Unassembled WGS sequence"/>
</dbReference>
<sequence>MARRKKQDEEEQENINNESDDSFGLPEVEYQPLNREEPPTTTVETETTYTSSTSTSEPEPVREEYAEREEHVEREEEVIEDPQYNDPQPSYVEEDEESSPIWPKVLIVILVLAVAGAIGYYFAFYRPEQIAKEERARQEQRDRDAEAARKKAEADAALAREEAEKRRADSLANLKPEVGTIEALSERTGRYYVVVASAIDDDLIHDHALKLSKAGVTCWIIPPFGKTKFSRLAVDYKDNYADAQATADGMKGGDYGNEIWVVKY</sequence>